<keyword evidence="2" id="KW-1185">Reference proteome</keyword>
<proteinExistence type="predicted"/>
<organism evidence="1 2">
    <name type="scientific">Aromia moschata</name>
    <dbReference type="NCBI Taxonomy" id="1265417"/>
    <lineage>
        <taxon>Eukaryota</taxon>
        <taxon>Metazoa</taxon>
        <taxon>Ecdysozoa</taxon>
        <taxon>Arthropoda</taxon>
        <taxon>Hexapoda</taxon>
        <taxon>Insecta</taxon>
        <taxon>Pterygota</taxon>
        <taxon>Neoptera</taxon>
        <taxon>Endopterygota</taxon>
        <taxon>Coleoptera</taxon>
        <taxon>Polyphaga</taxon>
        <taxon>Cucujiformia</taxon>
        <taxon>Chrysomeloidea</taxon>
        <taxon>Cerambycidae</taxon>
        <taxon>Cerambycinae</taxon>
        <taxon>Callichromatini</taxon>
        <taxon>Aromia</taxon>
    </lineage>
</organism>
<protein>
    <submittedName>
        <fullName evidence="1">Uncharacterized protein</fullName>
    </submittedName>
</protein>
<name>A0AAV8X457_9CUCU</name>
<evidence type="ECO:0000313" key="2">
    <source>
        <dbReference type="Proteomes" id="UP001162162"/>
    </source>
</evidence>
<gene>
    <name evidence="1" type="ORF">NQ318_013182</name>
</gene>
<sequence length="77" mass="8709">MYKKNLYTGLHIAKKYIIQENFVINVEKGVEKLICGDILSLPHHEVYKLSNETGNVAPDLATLRRRELATSDLLPTA</sequence>
<dbReference type="Proteomes" id="UP001162162">
    <property type="component" value="Unassembled WGS sequence"/>
</dbReference>
<dbReference type="AlphaFoldDB" id="A0AAV8X457"/>
<accession>A0AAV8X457</accession>
<reference evidence="1" key="1">
    <citation type="journal article" date="2023" name="Insect Mol. Biol.">
        <title>Genome sequencing provides insights into the evolution of gene families encoding plant cell wall-degrading enzymes in longhorned beetles.</title>
        <authorList>
            <person name="Shin N.R."/>
            <person name="Okamura Y."/>
            <person name="Kirsch R."/>
            <person name="Pauchet Y."/>
        </authorList>
    </citation>
    <scope>NUCLEOTIDE SEQUENCE</scope>
    <source>
        <strain evidence="1">AMC_N1</strain>
    </source>
</reference>
<evidence type="ECO:0000313" key="1">
    <source>
        <dbReference type="EMBL" id="KAJ8933331.1"/>
    </source>
</evidence>
<comment type="caution">
    <text evidence="1">The sequence shown here is derived from an EMBL/GenBank/DDBJ whole genome shotgun (WGS) entry which is preliminary data.</text>
</comment>
<dbReference type="EMBL" id="JAPWTK010001238">
    <property type="protein sequence ID" value="KAJ8933331.1"/>
    <property type="molecule type" value="Genomic_DNA"/>
</dbReference>